<dbReference type="Proteomes" id="UP000199208">
    <property type="component" value="Unassembled WGS sequence"/>
</dbReference>
<dbReference type="Pfam" id="PF14229">
    <property type="entry name" value="DUF4332"/>
    <property type="match status" value="1"/>
</dbReference>
<dbReference type="STRING" id="1120920.SAMN03080599_00916"/>
<evidence type="ECO:0000313" key="2">
    <source>
        <dbReference type="EMBL" id="SCZ77727.1"/>
    </source>
</evidence>
<proteinExistence type="predicted"/>
<sequence>MASLSTIEGVGEAFEKKLKEAGVSSTSALMEKGATKKGRAALAAECDISEKLILKWINHVDLMRIKGIGGEYAELLEAAGVDTVPELAHRKPDNLLAKMTEVNEAKNLVRKLPVLKQVEDWVDQAKALPKVVSH</sequence>
<dbReference type="EMBL" id="FMWL01000003">
    <property type="protein sequence ID" value="SCZ77727.1"/>
    <property type="molecule type" value="Genomic_DNA"/>
</dbReference>
<dbReference type="OrthoDB" id="9794786at2"/>
<evidence type="ECO:0000313" key="3">
    <source>
        <dbReference type="Proteomes" id="UP000199208"/>
    </source>
</evidence>
<organism evidence="2 3">
    <name type="scientific">Acidaminobacter hydrogenoformans DSM 2784</name>
    <dbReference type="NCBI Taxonomy" id="1120920"/>
    <lineage>
        <taxon>Bacteria</taxon>
        <taxon>Bacillati</taxon>
        <taxon>Bacillota</taxon>
        <taxon>Clostridia</taxon>
        <taxon>Peptostreptococcales</taxon>
        <taxon>Acidaminobacteraceae</taxon>
        <taxon>Acidaminobacter</taxon>
    </lineage>
</organism>
<dbReference type="RefSeq" id="WP_092589708.1">
    <property type="nucleotide sequence ID" value="NZ_FMWL01000003.1"/>
</dbReference>
<dbReference type="AlphaFoldDB" id="A0A1G5RUZ5"/>
<gene>
    <name evidence="2" type="ORF">SAMN03080599_00916</name>
</gene>
<protein>
    <recommendedName>
        <fullName evidence="1">DUF4332 domain-containing protein</fullName>
    </recommendedName>
</protein>
<keyword evidence="3" id="KW-1185">Reference proteome</keyword>
<feature type="domain" description="DUF4332" evidence="1">
    <location>
        <begin position="8"/>
        <end position="128"/>
    </location>
</feature>
<evidence type="ECO:0000259" key="1">
    <source>
        <dbReference type="Pfam" id="PF14229"/>
    </source>
</evidence>
<reference evidence="2 3" key="1">
    <citation type="submission" date="2016-10" db="EMBL/GenBank/DDBJ databases">
        <authorList>
            <person name="de Groot N.N."/>
        </authorList>
    </citation>
    <scope>NUCLEOTIDE SEQUENCE [LARGE SCALE GENOMIC DNA]</scope>
    <source>
        <strain evidence="2 3">DSM 2784</strain>
    </source>
</reference>
<dbReference type="InterPro" id="IPR025567">
    <property type="entry name" value="DUF4332"/>
</dbReference>
<dbReference type="Gene3D" id="1.10.150.20">
    <property type="entry name" value="5' to 3' exonuclease, C-terminal subdomain"/>
    <property type="match status" value="2"/>
</dbReference>
<name>A0A1G5RUZ5_9FIRM</name>
<accession>A0A1G5RUZ5</accession>